<feature type="compositionally biased region" description="Basic and acidic residues" evidence="1">
    <location>
        <begin position="378"/>
        <end position="395"/>
    </location>
</feature>
<feature type="region of interest" description="Disordered" evidence="1">
    <location>
        <begin position="378"/>
        <end position="414"/>
    </location>
</feature>
<accession>A0A1G4MAH0</accession>
<dbReference type="OMA" id="FPDRTHI"/>
<dbReference type="InterPro" id="IPR001012">
    <property type="entry name" value="UBX_dom"/>
</dbReference>
<reference evidence="3 4" key="1">
    <citation type="submission" date="2016-03" db="EMBL/GenBank/DDBJ databases">
        <authorList>
            <person name="Devillers H."/>
        </authorList>
    </citation>
    <scope>NUCLEOTIDE SEQUENCE [LARGE SCALE GENOMIC DNA]</scope>
    <source>
        <strain evidence="3">CBS 6772</strain>
    </source>
</reference>
<dbReference type="SMART" id="SM00166">
    <property type="entry name" value="UBX"/>
    <property type="match status" value="1"/>
</dbReference>
<dbReference type="AlphaFoldDB" id="A0A1G4MAH0"/>
<dbReference type="PROSITE" id="PS50033">
    <property type="entry name" value="UBX"/>
    <property type="match status" value="1"/>
</dbReference>
<dbReference type="GO" id="GO:0005737">
    <property type="term" value="C:cytoplasm"/>
    <property type="evidence" value="ECO:0007669"/>
    <property type="project" value="TreeGrafter"/>
</dbReference>
<protein>
    <submittedName>
        <fullName evidence="3">LAFE_0C12970g1_1</fullName>
    </submittedName>
</protein>
<dbReference type="EMBL" id="LT598485">
    <property type="protein sequence ID" value="SCW00831.1"/>
    <property type="molecule type" value="Genomic_DNA"/>
</dbReference>
<dbReference type="Pfam" id="PF11470">
    <property type="entry name" value="TUG-UBL1"/>
    <property type="match status" value="1"/>
</dbReference>
<dbReference type="SUPFAM" id="SSF54236">
    <property type="entry name" value="Ubiquitin-like"/>
    <property type="match status" value="2"/>
</dbReference>
<keyword evidence="4" id="KW-1185">Reference proteome</keyword>
<dbReference type="Proteomes" id="UP000190831">
    <property type="component" value="Chromosome C"/>
</dbReference>
<evidence type="ECO:0000256" key="1">
    <source>
        <dbReference type="SAM" id="MobiDB-lite"/>
    </source>
</evidence>
<dbReference type="STRING" id="4955.A0A1G4MAH0"/>
<organism evidence="3 4">
    <name type="scientific">Lachancea fermentati</name>
    <name type="common">Zygosaccharomyces fermentati</name>
    <dbReference type="NCBI Taxonomy" id="4955"/>
    <lineage>
        <taxon>Eukaryota</taxon>
        <taxon>Fungi</taxon>
        <taxon>Dikarya</taxon>
        <taxon>Ascomycota</taxon>
        <taxon>Saccharomycotina</taxon>
        <taxon>Saccharomycetes</taxon>
        <taxon>Saccharomycetales</taxon>
        <taxon>Saccharomycetaceae</taxon>
        <taxon>Lachancea</taxon>
    </lineage>
</organism>
<feature type="compositionally biased region" description="Basic and acidic residues" evidence="1">
    <location>
        <begin position="191"/>
        <end position="200"/>
    </location>
</feature>
<dbReference type="PANTHER" id="PTHR46467:SF1">
    <property type="entry name" value="TETHER CONTAINING UBX DOMAIN FOR GLUT4"/>
    <property type="match status" value="1"/>
</dbReference>
<dbReference type="Gene3D" id="3.10.20.90">
    <property type="entry name" value="Phosphatidylinositol 3-kinase Catalytic Subunit, Chain A, domain 1"/>
    <property type="match status" value="2"/>
</dbReference>
<gene>
    <name evidence="3" type="ORF">LAFE_0C12970G</name>
</gene>
<evidence type="ECO:0000313" key="3">
    <source>
        <dbReference type="EMBL" id="SCW00831.1"/>
    </source>
</evidence>
<dbReference type="InterPro" id="IPR021569">
    <property type="entry name" value="TUG-UBL1"/>
</dbReference>
<dbReference type="GO" id="GO:0006886">
    <property type="term" value="P:intracellular protein transport"/>
    <property type="evidence" value="ECO:0007669"/>
    <property type="project" value="TreeGrafter"/>
</dbReference>
<evidence type="ECO:0000313" key="4">
    <source>
        <dbReference type="Proteomes" id="UP000190831"/>
    </source>
</evidence>
<feature type="compositionally biased region" description="Low complexity" evidence="1">
    <location>
        <begin position="177"/>
        <end position="188"/>
    </location>
</feature>
<dbReference type="OrthoDB" id="440781at2759"/>
<dbReference type="GO" id="GO:0005634">
    <property type="term" value="C:nucleus"/>
    <property type="evidence" value="ECO:0007669"/>
    <property type="project" value="TreeGrafter"/>
</dbReference>
<dbReference type="InterPro" id="IPR029071">
    <property type="entry name" value="Ubiquitin-like_domsf"/>
</dbReference>
<dbReference type="GO" id="GO:0012506">
    <property type="term" value="C:vesicle membrane"/>
    <property type="evidence" value="ECO:0007669"/>
    <property type="project" value="TreeGrafter"/>
</dbReference>
<evidence type="ECO:0000259" key="2">
    <source>
        <dbReference type="PROSITE" id="PS50033"/>
    </source>
</evidence>
<proteinExistence type="predicted"/>
<feature type="region of interest" description="Disordered" evidence="1">
    <location>
        <begin position="170"/>
        <end position="200"/>
    </location>
</feature>
<dbReference type="Pfam" id="PF00789">
    <property type="entry name" value="UBX"/>
    <property type="match status" value="1"/>
</dbReference>
<name>A0A1G4MAH0_LACFM</name>
<dbReference type="PANTHER" id="PTHR46467">
    <property type="entry name" value="TETHER CONTAINING UBX DOMAIN FOR GLUT4"/>
    <property type="match status" value="1"/>
</dbReference>
<sequence>MSTVTVTYGFHNFKCNIKPSSVLNDVLSTCLIHFKLSTDKEAWSLVHADHELPLTLPLRLLNLPAGAKLLLKGTKKTTEDTKPIRIKFQIVGFGSEIIEANRTDNVLETVKQLCERKGWKLPVEGARLQIFAKVLNYEDMAAATFAGLGIHNDVSVRLTISSEIHKPPVISSKEKLTSSASRSLSATESELDSHVKSTPENTPKIHEVATYLPTTNSPIPIVKDNESDYEVTVNHVRKYQEMLSRKAGSGSMLTKRLREQQQPKLKHHVEVCNIRVKFPDRTHIEVSFKPDETIDAVYEVVRNSLLQPQMDFWLSYSHPHQRIENSAQRLEEDLHFSTKTMLLLETHESGPYLNPSLMQFAKDMSEAADVKLDRGVDQLEFDEDKKSETSKEASRPTKGAFASKTPKWLKLSKK</sequence>
<feature type="domain" description="UBX" evidence="2">
    <location>
        <begin position="267"/>
        <end position="344"/>
    </location>
</feature>